<dbReference type="EMBL" id="CABD030087009">
    <property type="status" value="NOT_ANNOTATED_CDS"/>
    <property type="molecule type" value="Genomic_DNA"/>
</dbReference>
<dbReference type="Ensembl" id="ENSGGOT00000067196.1">
    <property type="protein sequence ID" value="ENSGGOP00000051463.1"/>
    <property type="gene ID" value="ENSGGOG00000000123.3"/>
</dbReference>
<dbReference type="GeneTree" id="ENSGT00390000015428"/>
<proteinExistence type="predicted"/>
<dbReference type="EMBL" id="CABD030087012">
    <property type="status" value="NOT_ANNOTATED_CDS"/>
    <property type="molecule type" value="Genomic_DNA"/>
</dbReference>
<accession>A0A2I2ZWC6</accession>
<feature type="compositionally biased region" description="Basic residues" evidence="1">
    <location>
        <begin position="66"/>
        <end position="76"/>
    </location>
</feature>
<dbReference type="EMBL" id="CABD030087014">
    <property type="status" value="NOT_ANNOTATED_CDS"/>
    <property type="molecule type" value="Genomic_DNA"/>
</dbReference>
<dbReference type="EMBL" id="CABD030087008">
    <property type="status" value="NOT_ANNOTATED_CDS"/>
    <property type="molecule type" value="Genomic_DNA"/>
</dbReference>
<dbReference type="Bgee" id="ENSGGOG00000000123">
    <property type="expression patterns" value="Expressed in testis and 1 other cell type or tissue"/>
</dbReference>
<protein>
    <submittedName>
        <fullName evidence="2">Coiled-coil domain containing 60</fullName>
    </submittedName>
</protein>
<gene>
    <name evidence="2" type="primary">CCDC60</name>
</gene>
<dbReference type="EMBL" id="CABD030087011">
    <property type="status" value="NOT_ANNOTATED_CDS"/>
    <property type="molecule type" value="Genomic_DNA"/>
</dbReference>
<feature type="region of interest" description="Disordered" evidence="1">
    <location>
        <begin position="114"/>
        <end position="133"/>
    </location>
</feature>
<reference evidence="2" key="3">
    <citation type="submission" date="2025-08" db="UniProtKB">
        <authorList>
            <consortium name="Ensembl"/>
        </authorList>
    </citation>
    <scope>IDENTIFICATION</scope>
</reference>
<dbReference type="AlphaFoldDB" id="A0A2I2ZWC6"/>
<keyword evidence="3" id="KW-1185">Reference proteome</keyword>
<dbReference type="EMBL" id="CABD030087010">
    <property type="status" value="NOT_ANNOTATED_CDS"/>
    <property type="molecule type" value="Genomic_DNA"/>
</dbReference>
<evidence type="ECO:0000313" key="3">
    <source>
        <dbReference type="Proteomes" id="UP000001519"/>
    </source>
</evidence>
<sequence>MTKVPATKKLQSSPNAGAVRPFYASENLRQVPDKPMKSIKYMDKEIINLKKNLIRSRLSHCQTQRRMGKRPNRKATSKQERNDNEMFHLATILDPTNIKEGIRIPLQKETPCFPREVISPSDANSLTPYPSIK</sequence>
<reference evidence="3" key="1">
    <citation type="submission" date="2011-05" db="EMBL/GenBank/DDBJ databases">
        <title>Insights into the evolution of the great apes provided by the gorilla genome.</title>
        <authorList>
            <person name="Scally A."/>
        </authorList>
    </citation>
    <scope>NUCLEOTIDE SEQUENCE [LARGE SCALE GENOMIC DNA]</scope>
</reference>
<reference evidence="2" key="4">
    <citation type="submission" date="2025-09" db="UniProtKB">
        <authorList>
            <consortium name="Ensembl"/>
        </authorList>
    </citation>
    <scope>IDENTIFICATION</scope>
</reference>
<feature type="region of interest" description="Disordered" evidence="1">
    <location>
        <begin position="60"/>
        <end position="87"/>
    </location>
</feature>
<reference evidence="2 3" key="2">
    <citation type="journal article" date="2012" name="Nature">
        <title>Insights into hominid evolution from the gorilla genome sequence.</title>
        <authorList>
            <person name="Scally A."/>
            <person name="Dutheil J.Y."/>
            <person name="Hillier L.W."/>
            <person name="Jordan G.E."/>
            <person name="Goodhead I."/>
            <person name="Herrero J."/>
            <person name="Hobolth A."/>
            <person name="Lappalainen T."/>
            <person name="Mailund T."/>
            <person name="Marques-Bonet T."/>
            <person name="McCarthy S."/>
            <person name="Montgomery S.H."/>
            <person name="Schwalie P.C."/>
            <person name="Tang Y.A."/>
            <person name="Ward M.C."/>
            <person name="Xue Y."/>
            <person name="Yngvadottir B."/>
            <person name="Alkan C."/>
            <person name="Andersen L.N."/>
            <person name="Ayub Q."/>
            <person name="Ball E.V."/>
            <person name="Beal K."/>
            <person name="Bradley B.J."/>
            <person name="Chen Y."/>
            <person name="Clee C.M."/>
            <person name="Fitzgerald S."/>
            <person name="Graves T.A."/>
            <person name="Gu Y."/>
            <person name="Heath P."/>
            <person name="Heger A."/>
            <person name="Karakoc E."/>
            <person name="Kolb-Kokocinski A."/>
            <person name="Laird G.K."/>
            <person name="Lunter G."/>
            <person name="Meader S."/>
            <person name="Mort M."/>
            <person name="Mullikin J.C."/>
            <person name="Munch K."/>
            <person name="O'Connor T.D."/>
            <person name="Phillips A.D."/>
            <person name="Prado-Martinez J."/>
            <person name="Rogers A.S."/>
            <person name="Sajjadian S."/>
            <person name="Schmidt D."/>
            <person name="Shaw K."/>
            <person name="Simpson J.T."/>
            <person name="Stenson P.D."/>
            <person name="Turner D.J."/>
            <person name="Vigilant L."/>
            <person name="Vilella A.J."/>
            <person name="Whitener W."/>
            <person name="Zhu B."/>
            <person name="Cooper D.N."/>
            <person name="de Jong P."/>
            <person name="Dermitzakis E.T."/>
            <person name="Eichler E.E."/>
            <person name="Flicek P."/>
            <person name="Goldman N."/>
            <person name="Mundy N.I."/>
            <person name="Ning Z."/>
            <person name="Odom D.T."/>
            <person name="Ponting C.P."/>
            <person name="Quail M.A."/>
            <person name="Ryder O.A."/>
            <person name="Searle S.M."/>
            <person name="Warren W.C."/>
            <person name="Wilson R.K."/>
            <person name="Schierup M.H."/>
            <person name="Rogers J."/>
            <person name="Tyler-Smith C."/>
            <person name="Durbin R."/>
        </authorList>
    </citation>
    <scope>NUCLEOTIDE SEQUENCE [LARGE SCALE GENOMIC DNA]</scope>
</reference>
<dbReference type="Proteomes" id="UP000001519">
    <property type="component" value="Chromosome 12"/>
</dbReference>
<feature type="compositionally biased region" description="Basic and acidic residues" evidence="1">
    <location>
        <begin position="77"/>
        <end position="86"/>
    </location>
</feature>
<name>A0A2I2ZWC6_GORGO</name>
<organism evidence="2 3">
    <name type="scientific">Gorilla gorilla gorilla</name>
    <name type="common">Western lowland gorilla</name>
    <dbReference type="NCBI Taxonomy" id="9595"/>
    <lineage>
        <taxon>Eukaryota</taxon>
        <taxon>Metazoa</taxon>
        <taxon>Chordata</taxon>
        <taxon>Craniata</taxon>
        <taxon>Vertebrata</taxon>
        <taxon>Euteleostomi</taxon>
        <taxon>Mammalia</taxon>
        <taxon>Eutheria</taxon>
        <taxon>Euarchontoglires</taxon>
        <taxon>Primates</taxon>
        <taxon>Haplorrhini</taxon>
        <taxon>Catarrhini</taxon>
        <taxon>Hominidae</taxon>
        <taxon>Gorilla</taxon>
    </lineage>
</organism>
<evidence type="ECO:0000256" key="1">
    <source>
        <dbReference type="SAM" id="MobiDB-lite"/>
    </source>
</evidence>
<feature type="compositionally biased region" description="Polar residues" evidence="1">
    <location>
        <begin position="121"/>
        <end position="133"/>
    </location>
</feature>
<dbReference type="EMBL" id="CABD030087013">
    <property type="status" value="NOT_ANNOTATED_CDS"/>
    <property type="molecule type" value="Genomic_DNA"/>
</dbReference>
<evidence type="ECO:0000313" key="2">
    <source>
        <dbReference type="Ensembl" id="ENSGGOP00000051463.1"/>
    </source>
</evidence>